<dbReference type="GeneID" id="24424670"/>
<dbReference type="OrthoDB" id="67155at2759"/>
<sequence length="337" mass="39662">MYIVRQYERAIELLLNFVSGYSTAERNLLGIRHIRDICFWVLAKRHLEYQTYLIPRLESTIALDNIKSICNRILSPNIISDAFSSESDISYIIAKIRIDLNIRDSFTNLLKDALLQIRRFYHSVHQISMLASVQVEQTNPKHCEMLEIVWKSLLDAPLPCKYSKSNIVDLNPGESSWGLLGFQKPFTDFRSTGYLGLVAMHHMSTIWTEETKSLLNDTNERTKWLPFAITSINVTWWLVEFMKDKSLTEYGCLNGFFYRSELDPLDIFNTLHTFTFFQFCYFWLNAETTSIMDFPRISLKFKRSISQFFREFTDSDVKDQKYINQIPHMIKVRTLML</sequence>
<evidence type="ECO:0000313" key="3">
    <source>
        <dbReference type="Proteomes" id="UP000002899"/>
    </source>
</evidence>
<dbReference type="EMBL" id="LN871598">
    <property type="protein sequence ID" value="SJK86206.1"/>
    <property type="molecule type" value="Genomic_DNA"/>
</dbReference>
<evidence type="ECO:0000313" key="2">
    <source>
        <dbReference type="EMBL" id="SJK86206.1"/>
    </source>
</evidence>
<dbReference type="PANTHER" id="PTHR12771:SF51">
    <property type="entry name" value="LD01482P"/>
    <property type="match status" value="1"/>
</dbReference>
<dbReference type="InterPro" id="IPR050868">
    <property type="entry name" value="ELMO_domain-containing"/>
</dbReference>
<name>A0A1R4AB20_BABMR</name>
<dbReference type="PANTHER" id="PTHR12771">
    <property type="entry name" value="ENGULFMENT AND CELL MOTILITY"/>
    <property type="match status" value="1"/>
</dbReference>
<proteinExistence type="predicted"/>
<dbReference type="AlphaFoldDB" id="A0A1R4AB20"/>
<evidence type="ECO:0000259" key="1">
    <source>
        <dbReference type="PROSITE" id="PS51335"/>
    </source>
</evidence>
<organism evidence="2 3">
    <name type="scientific">Babesia microti (strain RI)</name>
    <dbReference type="NCBI Taxonomy" id="1133968"/>
    <lineage>
        <taxon>Eukaryota</taxon>
        <taxon>Sar</taxon>
        <taxon>Alveolata</taxon>
        <taxon>Apicomplexa</taxon>
        <taxon>Aconoidasida</taxon>
        <taxon>Piroplasmida</taxon>
        <taxon>Babesiidae</taxon>
        <taxon>Babesia</taxon>
    </lineage>
</organism>
<reference evidence="2 3" key="1">
    <citation type="journal article" date="2012" name="Nucleic Acids Res.">
        <title>Sequencing of the smallest Apicomplexan genome from the human pathogen Babesia microti.</title>
        <authorList>
            <person name="Cornillot E."/>
            <person name="Hadj-Kaddour K."/>
            <person name="Dassouli A."/>
            <person name="Noel B."/>
            <person name="Ranwez V."/>
            <person name="Vacherie B."/>
            <person name="Augagneur Y."/>
            <person name="Bres V."/>
            <person name="Duclos A."/>
            <person name="Randazzo S."/>
            <person name="Carcy B."/>
            <person name="Debierre-Grockiego F."/>
            <person name="Delbecq S."/>
            <person name="Moubri-Menage K."/>
            <person name="Shams-Eldin H."/>
            <person name="Usmani-Brown S."/>
            <person name="Bringaud F."/>
            <person name="Wincker P."/>
            <person name="Vivares C.P."/>
            <person name="Schwarz R.T."/>
            <person name="Schetters T.P."/>
            <person name="Krause P.J."/>
            <person name="Gorenflot A."/>
            <person name="Berry V."/>
            <person name="Barbe V."/>
            <person name="Ben Mamoun C."/>
        </authorList>
    </citation>
    <scope>NUCLEOTIDE SEQUENCE [LARGE SCALE GENOMIC DNA]</scope>
    <source>
        <strain evidence="2 3">RI</strain>
    </source>
</reference>
<dbReference type="VEuPathDB" id="PiroplasmaDB:BMR1_03g00175"/>
<keyword evidence="3" id="KW-1185">Reference proteome</keyword>
<gene>
    <name evidence="2" type="ORF">BMR1_03g00175</name>
</gene>
<dbReference type="PROSITE" id="PS51335">
    <property type="entry name" value="ELMO"/>
    <property type="match status" value="1"/>
</dbReference>
<dbReference type="KEGG" id="bmic:BMR1_03g00175"/>
<accession>A0A1R4AB20</accession>
<feature type="domain" description="ELMO" evidence="1">
    <location>
        <begin position="141"/>
        <end position="309"/>
    </location>
</feature>
<dbReference type="InterPro" id="IPR006816">
    <property type="entry name" value="ELMO_dom"/>
</dbReference>
<reference evidence="2 3" key="2">
    <citation type="journal article" date="2013" name="PLoS ONE">
        <title>Whole genome mapping and re-organization of the nuclear and mitochondrial genomes of Babesia microti isolates.</title>
        <authorList>
            <person name="Cornillot E."/>
            <person name="Dassouli A."/>
            <person name="Garg A."/>
            <person name="Pachikara N."/>
            <person name="Randazzo S."/>
            <person name="Depoix D."/>
            <person name="Carcy B."/>
            <person name="Delbecq S."/>
            <person name="Frutos R."/>
            <person name="Silva J.C."/>
            <person name="Sutton R."/>
            <person name="Krause P.J."/>
            <person name="Mamoun C.B."/>
        </authorList>
    </citation>
    <scope>NUCLEOTIDE SEQUENCE [LARGE SCALE GENOMIC DNA]</scope>
    <source>
        <strain evidence="2 3">RI</strain>
    </source>
</reference>
<dbReference type="Proteomes" id="UP000002899">
    <property type="component" value="Chromosome III"/>
</dbReference>
<dbReference type="Pfam" id="PF04727">
    <property type="entry name" value="ELMO_CED12"/>
    <property type="match status" value="1"/>
</dbReference>
<protein>
    <submittedName>
        <fullName evidence="2">ELMO/CED-12 family</fullName>
    </submittedName>
</protein>
<reference evidence="2 3" key="3">
    <citation type="journal article" date="2016" name="Sci. Rep.">
        <title>Genome-wide diversity and gene expression profiling of Babesia microti isolates identify polymorphic genes that mediate host-pathogen interactions.</title>
        <authorList>
            <person name="Silva J.C."/>
            <person name="Cornillot E."/>
            <person name="McCracken C."/>
            <person name="Usmani-Brown S."/>
            <person name="Dwivedi A."/>
            <person name="Ifeonu O.O."/>
            <person name="Crabtree J."/>
            <person name="Gotia H.T."/>
            <person name="Virji A.Z."/>
            <person name="Reynes C."/>
            <person name="Colinge J."/>
            <person name="Kumar V."/>
            <person name="Lawres L."/>
            <person name="Pazzi J.E."/>
            <person name="Pablo J.V."/>
            <person name="Hung C."/>
            <person name="Brancato J."/>
            <person name="Kumari P."/>
            <person name="Orvis J."/>
            <person name="Tretina K."/>
            <person name="Chibucos M."/>
            <person name="Ott S."/>
            <person name="Sadzewicz L."/>
            <person name="Sengamalay N."/>
            <person name="Shetty A.C."/>
            <person name="Su Q."/>
            <person name="Tallon L."/>
            <person name="Fraser C.M."/>
            <person name="Frutos R."/>
            <person name="Molina D.M."/>
            <person name="Krause P.J."/>
            <person name="Ben Mamoun C."/>
        </authorList>
    </citation>
    <scope>NUCLEOTIDE SEQUENCE [LARGE SCALE GENOMIC DNA]</scope>
    <source>
        <strain evidence="2 3">RI</strain>
    </source>
</reference>
<dbReference type="RefSeq" id="XP_021338394.1">
    <property type="nucleotide sequence ID" value="XM_021481796.1"/>
</dbReference>